<gene>
    <name evidence="1" type="ORF">UJA718_LOCUS34781</name>
</gene>
<feature type="non-terminal residue" evidence="1">
    <location>
        <position position="1"/>
    </location>
</feature>
<name>A0A821GVR6_9BILA</name>
<dbReference type="Proteomes" id="UP000663873">
    <property type="component" value="Unassembled WGS sequence"/>
</dbReference>
<evidence type="ECO:0000313" key="1">
    <source>
        <dbReference type="EMBL" id="CAF4671603.1"/>
    </source>
</evidence>
<dbReference type="AlphaFoldDB" id="A0A821GVR6"/>
<comment type="caution">
    <text evidence="1">The sequence shown here is derived from an EMBL/GenBank/DDBJ whole genome shotgun (WGS) entry which is preliminary data.</text>
</comment>
<organism evidence="1 2">
    <name type="scientific">Rotaria socialis</name>
    <dbReference type="NCBI Taxonomy" id="392032"/>
    <lineage>
        <taxon>Eukaryota</taxon>
        <taxon>Metazoa</taxon>
        <taxon>Spiralia</taxon>
        <taxon>Gnathifera</taxon>
        <taxon>Rotifera</taxon>
        <taxon>Eurotatoria</taxon>
        <taxon>Bdelloidea</taxon>
        <taxon>Philodinida</taxon>
        <taxon>Philodinidae</taxon>
        <taxon>Rotaria</taxon>
    </lineage>
</organism>
<proteinExistence type="predicted"/>
<sequence length="299" mass="34074">KGLEQKNTTAITRAAYLQCILVTYKEDNLTGLIPMHTILMASYERGVNQSTLINCLHEALLAALIMINIAQMNSSYDNKLTALWSSLNDSKKQIFTTDKFQKEINPAGARVFFQLYEQLHGTLHIQDMVPYTRTFIYLILHSSYDVRKPAYDIIRRLVNNLRSTDTDISLALLTGLTSFLDHFQVTNETSSNDDANQQLNLTTVSKAFEETILCIAKSMRMQDEKFKQTLADRALLACCSSSILLSSSEKLWLKFLYLIFDKKQNEAENYFKNNVNSLVQICTTNQRLTKLVPATKIKT</sequence>
<keyword evidence="2" id="KW-1185">Reference proteome</keyword>
<accession>A0A821GVR6</accession>
<reference evidence="1" key="1">
    <citation type="submission" date="2021-02" db="EMBL/GenBank/DDBJ databases">
        <authorList>
            <person name="Nowell W R."/>
        </authorList>
    </citation>
    <scope>NUCLEOTIDE SEQUENCE</scope>
</reference>
<dbReference type="EMBL" id="CAJOBP010031813">
    <property type="protein sequence ID" value="CAF4671603.1"/>
    <property type="molecule type" value="Genomic_DNA"/>
</dbReference>
<protein>
    <submittedName>
        <fullName evidence="1">Uncharacterized protein</fullName>
    </submittedName>
</protein>
<evidence type="ECO:0000313" key="2">
    <source>
        <dbReference type="Proteomes" id="UP000663873"/>
    </source>
</evidence>